<dbReference type="GO" id="GO:0022857">
    <property type="term" value="F:transmembrane transporter activity"/>
    <property type="evidence" value="ECO:0007669"/>
    <property type="project" value="TreeGrafter"/>
</dbReference>
<feature type="domain" description="TRAP C4-dicarboxylate transport system permease DctM subunit" evidence="8">
    <location>
        <begin position="1"/>
        <end position="362"/>
    </location>
</feature>
<evidence type="ECO:0000256" key="5">
    <source>
        <dbReference type="ARBA" id="ARBA00022989"/>
    </source>
</evidence>
<gene>
    <name evidence="9" type="ORF">LCGC14_2960990</name>
</gene>
<evidence type="ECO:0000256" key="2">
    <source>
        <dbReference type="ARBA" id="ARBA00022475"/>
    </source>
</evidence>
<dbReference type="EMBL" id="LAZR01059934">
    <property type="protein sequence ID" value="KKK66746.1"/>
    <property type="molecule type" value="Genomic_DNA"/>
</dbReference>
<dbReference type="PANTHER" id="PTHR33362:SF5">
    <property type="entry name" value="C4-DICARBOXYLATE TRAP TRANSPORTER LARGE PERMEASE PROTEIN DCTM"/>
    <property type="match status" value="1"/>
</dbReference>
<dbReference type="GO" id="GO:0005886">
    <property type="term" value="C:plasma membrane"/>
    <property type="evidence" value="ECO:0007669"/>
    <property type="project" value="UniProtKB-SubCell"/>
</dbReference>
<keyword evidence="4 7" id="KW-0812">Transmembrane</keyword>
<protein>
    <recommendedName>
        <fullName evidence="8">TRAP C4-dicarboxylate transport system permease DctM subunit domain-containing protein</fullName>
    </recommendedName>
</protein>
<evidence type="ECO:0000259" key="8">
    <source>
        <dbReference type="Pfam" id="PF06808"/>
    </source>
</evidence>
<feature type="transmembrane region" description="Helical" evidence="7">
    <location>
        <begin position="257"/>
        <end position="275"/>
    </location>
</feature>
<evidence type="ECO:0000256" key="1">
    <source>
        <dbReference type="ARBA" id="ARBA00004429"/>
    </source>
</evidence>
<accession>A0A0F9A3J2</accession>
<feature type="transmembrane region" description="Helical" evidence="7">
    <location>
        <begin position="346"/>
        <end position="369"/>
    </location>
</feature>
<dbReference type="InterPro" id="IPR004681">
    <property type="entry name" value="TRAP_DctM"/>
</dbReference>
<comment type="caution">
    <text evidence="9">The sequence shown here is derived from an EMBL/GenBank/DDBJ whole genome shotgun (WGS) entry which is preliminary data.</text>
</comment>
<feature type="transmembrane region" description="Helical" evidence="7">
    <location>
        <begin position="183"/>
        <end position="202"/>
    </location>
</feature>
<evidence type="ECO:0000313" key="9">
    <source>
        <dbReference type="EMBL" id="KKK66746.1"/>
    </source>
</evidence>
<reference evidence="9" key="1">
    <citation type="journal article" date="2015" name="Nature">
        <title>Complex archaea that bridge the gap between prokaryotes and eukaryotes.</title>
        <authorList>
            <person name="Spang A."/>
            <person name="Saw J.H."/>
            <person name="Jorgensen S.L."/>
            <person name="Zaremba-Niedzwiedzka K."/>
            <person name="Martijn J."/>
            <person name="Lind A.E."/>
            <person name="van Eijk R."/>
            <person name="Schleper C."/>
            <person name="Guy L."/>
            <person name="Ettema T.J."/>
        </authorList>
    </citation>
    <scope>NUCLEOTIDE SEQUENCE</scope>
</reference>
<sequence>FIAMGLFSGEAGVSRNIYDTLSKWLGQIKGGLGLATVAGCTVFGTLTGSSIATSIVFAKVSVPEMKRHGYDAKLAYGLVASGGAIGMMIPPSLLAVIYALITEQSVGQLLMGGIGPGLILALCLGGGLILLLTLRPSLGPSTRISGVTWRERFISLPRLWPALVIGLIVIGGIYLGVFTVTEAAGIGTFVLFILYLATRGFSRQSWGVLANCLRETVSLSVMVLFLLASARVFARLLVLSGLAPMMTGFIINMDLSGVQLVIVATAMYFVLGTFMDSVSILAITIPLLYPVVLSMGLDTIWFAMVMILATQIGNITPPVGLNIYAVKGVAGDDISLGDLFRGVLPFFFFMVVAQVIVIAFPVISTWIPYHIWG</sequence>
<feature type="transmembrane region" description="Helical" evidence="7">
    <location>
        <begin position="223"/>
        <end position="251"/>
    </location>
</feature>
<keyword evidence="6 7" id="KW-0472">Membrane</keyword>
<evidence type="ECO:0000256" key="6">
    <source>
        <dbReference type="ARBA" id="ARBA00023136"/>
    </source>
</evidence>
<evidence type="ECO:0000256" key="7">
    <source>
        <dbReference type="SAM" id="Phobius"/>
    </source>
</evidence>
<evidence type="ECO:0000256" key="3">
    <source>
        <dbReference type="ARBA" id="ARBA00022519"/>
    </source>
</evidence>
<feature type="non-terminal residue" evidence="9">
    <location>
        <position position="1"/>
    </location>
</feature>
<dbReference type="AlphaFoldDB" id="A0A0F9A3J2"/>
<feature type="transmembrane region" description="Helical" evidence="7">
    <location>
        <begin position="74"/>
        <end position="101"/>
    </location>
</feature>
<keyword evidence="5 7" id="KW-1133">Transmembrane helix</keyword>
<dbReference type="InterPro" id="IPR010656">
    <property type="entry name" value="DctM"/>
</dbReference>
<dbReference type="PANTHER" id="PTHR33362">
    <property type="entry name" value="SIALIC ACID TRAP TRANSPORTER PERMEASE PROTEIN SIAT-RELATED"/>
    <property type="match status" value="1"/>
</dbReference>
<proteinExistence type="predicted"/>
<dbReference type="Pfam" id="PF06808">
    <property type="entry name" value="DctM"/>
    <property type="match status" value="1"/>
</dbReference>
<organism evidence="9">
    <name type="scientific">marine sediment metagenome</name>
    <dbReference type="NCBI Taxonomy" id="412755"/>
    <lineage>
        <taxon>unclassified sequences</taxon>
        <taxon>metagenomes</taxon>
        <taxon>ecological metagenomes</taxon>
    </lineage>
</organism>
<feature type="transmembrane region" description="Helical" evidence="7">
    <location>
        <begin position="113"/>
        <end position="134"/>
    </location>
</feature>
<comment type="subcellular location">
    <subcellularLocation>
        <location evidence="1">Cell inner membrane</location>
        <topology evidence="1">Multi-pass membrane protein</topology>
    </subcellularLocation>
</comment>
<feature type="transmembrane region" description="Helical" evidence="7">
    <location>
        <begin position="32"/>
        <end position="62"/>
    </location>
</feature>
<keyword evidence="2" id="KW-1003">Cell membrane</keyword>
<keyword evidence="3" id="KW-0997">Cell inner membrane</keyword>
<feature type="transmembrane region" description="Helical" evidence="7">
    <location>
        <begin position="159"/>
        <end position="177"/>
    </location>
</feature>
<name>A0A0F9A3J2_9ZZZZ</name>
<feature type="non-terminal residue" evidence="9">
    <location>
        <position position="373"/>
    </location>
</feature>
<evidence type="ECO:0000256" key="4">
    <source>
        <dbReference type="ARBA" id="ARBA00022692"/>
    </source>
</evidence>